<reference evidence="1" key="1">
    <citation type="journal article" date="2016" name="Sci. Rep.">
        <title>Molecular characterization of firefly nuptial gifts: a multi-omics approach sheds light on postcopulatory sexual selection.</title>
        <authorList>
            <person name="Al-Wathiqui N."/>
            <person name="Fallon T.R."/>
            <person name="South A."/>
            <person name="Weng J.K."/>
            <person name="Lewis S.M."/>
        </authorList>
    </citation>
    <scope>NUCLEOTIDE SEQUENCE</scope>
</reference>
<reference evidence="2" key="3">
    <citation type="submission" date="2019-08" db="EMBL/GenBank/DDBJ databases">
        <authorList>
            <consortium name="Photinus pyralis genome working group"/>
            <person name="Fallon T.R."/>
            <person name="Sander Lower S.E."/>
            <person name="Weng J.-K."/>
        </authorList>
    </citation>
    <scope>NUCLEOTIDE SEQUENCE</scope>
    <source>
        <strain evidence="2">1611_PpyrPB1</strain>
        <tissue evidence="2">Whole body</tissue>
    </source>
</reference>
<dbReference type="InParanoid" id="A0A1Y1NIB9"/>
<organism evidence="1">
    <name type="scientific">Photinus pyralis</name>
    <name type="common">Common eastern firefly</name>
    <name type="synonym">Lampyris pyralis</name>
    <dbReference type="NCBI Taxonomy" id="7054"/>
    <lineage>
        <taxon>Eukaryota</taxon>
        <taxon>Metazoa</taxon>
        <taxon>Ecdysozoa</taxon>
        <taxon>Arthropoda</taxon>
        <taxon>Hexapoda</taxon>
        <taxon>Insecta</taxon>
        <taxon>Pterygota</taxon>
        <taxon>Neoptera</taxon>
        <taxon>Endopterygota</taxon>
        <taxon>Coleoptera</taxon>
        <taxon>Polyphaga</taxon>
        <taxon>Elateriformia</taxon>
        <taxon>Elateroidea</taxon>
        <taxon>Lampyridae</taxon>
        <taxon>Lampyrinae</taxon>
        <taxon>Photinus</taxon>
    </lineage>
</organism>
<dbReference type="Proteomes" id="UP000327044">
    <property type="component" value="Unassembled WGS sequence"/>
</dbReference>
<dbReference type="EMBL" id="VVIM01000006">
    <property type="protein sequence ID" value="KAB0798459.1"/>
    <property type="molecule type" value="Genomic_DNA"/>
</dbReference>
<sequence>MGENNVVCEVSSTTQEFYEEGYEFHPRTYVNETCMSTNIDPYVNHSNRQHLHRVICLHNDNKFGCQTLYEEINVWKKSTTEKKECLEHTSQLVAVGCKCNIRFSNNRG</sequence>
<proteinExistence type="predicted"/>
<keyword evidence="3" id="KW-1185">Reference proteome</keyword>
<evidence type="ECO:0000313" key="2">
    <source>
        <dbReference type="EMBL" id="KAB0798459.1"/>
    </source>
</evidence>
<evidence type="ECO:0000313" key="3">
    <source>
        <dbReference type="Proteomes" id="UP000327044"/>
    </source>
</evidence>
<evidence type="ECO:0000313" key="1">
    <source>
        <dbReference type="EMBL" id="JAV97624.1"/>
    </source>
</evidence>
<accession>A0A1Y1NIB9</accession>
<dbReference type="AlphaFoldDB" id="A0A1Y1NIB9"/>
<dbReference type="EMBL" id="GEZM01001646">
    <property type="protein sequence ID" value="JAV97624.1"/>
    <property type="molecule type" value="Transcribed_RNA"/>
</dbReference>
<reference evidence="2 3" key="2">
    <citation type="journal article" date="2018" name="Elife">
        <title>Firefly genomes illuminate parallel origins of bioluminescence in beetles.</title>
        <authorList>
            <person name="Fallon T.R."/>
            <person name="Lower S.E."/>
            <person name="Chang C.H."/>
            <person name="Bessho-Uehara M."/>
            <person name="Martin G.J."/>
            <person name="Bewick A.J."/>
            <person name="Behringer M."/>
            <person name="Debat H.J."/>
            <person name="Wong I."/>
            <person name="Day J.C."/>
            <person name="Suvorov A."/>
            <person name="Silva C.J."/>
            <person name="Stanger-Hall K.F."/>
            <person name="Hall D.W."/>
            <person name="Schmitz R.J."/>
            <person name="Nelson D.R."/>
            <person name="Lewis S.M."/>
            <person name="Shigenobu S."/>
            <person name="Bybee S.M."/>
            <person name="Larracuente A.M."/>
            <person name="Oba Y."/>
            <person name="Weng J.K."/>
        </authorList>
    </citation>
    <scope>NUCLEOTIDE SEQUENCE [LARGE SCALE GENOMIC DNA]</scope>
    <source>
        <strain evidence="2">1611_PpyrPB1</strain>
        <tissue evidence="2">Whole body</tissue>
    </source>
</reference>
<protein>
    <submittedName>
        <fullName evidence="1">Uncharacterized protein</fullName>
    </submittedName>
</protein>
<name>A0A1Y1NIB9_PHOPY</name>
<gene>
    <name evidence="2" type="ORF">PPYR_09452</name>
</gene>
<dbReference type="EMBL" id="GEZM01001644">
    <property type="protein sequence ID" value="JAV97626.1"/>
    <property type="molecule type" value="Transcribed_RNA"/>
</dbReference>